<reference evidence="2" key="1">
    <citation type="submission" date="2016-11" db="UniProtKB">
        <authorList>
            <consortium name="WormBaseParasite"/>
        </authorList>
    </citation>
    <scope>IDENTIFICATION</scope>
</reference>
<sequence>MDNFHLHAIIARTVLQGLRRTPSQDQTLVFCAANIWFSSLHLAVFQLRESLSNIWMI</sequence>
<accession>A0A1I7WJG7</accession>
<name>A0A1I7WJG7_HETBA</name>
<keyword evidence="1" id="KW-1185">Reference proteome</keyword>
<protein>
    <submittedName>
        <fullName evidence="2">Uncharacterized protein</fullName>
    </submittedName>
</protein>
<organism evidence="1 2">
    <name type="scientific">Heterorhabditis bacteriophora</name>
    <name type="common">Entomopathogenic nematode worm</name>
    <dbReference type="NCBI Taxonomy" id="37862"/>
    <lineage>
        <taxon>Eukaryota</taxon>
        <taxon>Metazoa</taxon>
        <taxon>Ecdysozoa</taxon>
        <taxon>Nematoda</taxon>
        <taxon>Chromadorea</taxon>
        <taxon>Rhabditida</taxon>
        <taxon>Rhabditina</taxon>
        <taxon>Rhabditomorpha</taxon>
        <taxon>Strongyloidea</taxon>
        <taxon>Heterorhabditidae</taxon>
        <taxon>Heterorhabditis</taxon>
    </lineage>
</organism>
<dbReference type="AlphaFoldDB" id="A0A1I7WJG7"/>
<dbReference type="Proteomes" id="UP000095283">
    <property type="component" value="Unplaced"/>
</dbReference>
<dbReference type="WBParaSite" id="Hba_05163">
    <property type="protein sequence ID" value="Hba_05163"/>
    <property type="gene ID" value="Hba_05163"/>
</dbReference>
<evidence type="ECO:0000313" key="2">
    <source>
        <dbReference type="WBParaSite" id="Hba_05163"/>
    </source>
</evidence>
<proteinExistence type="predicted"/>
<evidence type="ECO:0000313" key="1">
    <source>
        <dbReference type="Proteomes" id="UP000095283"/>
    </source>
</evidence>